<feature type="transmembrane region" description="Helical" evidence="8">
    <location>
        <begin position="319"/>
        <end position="340"/>
    </location>
</feature>
<name>A0A939JVU7_9HYPH</name>
<keyword evidence="2" id="KW-1003">Cell membrane</keyword>
<dbReference type="EMBL" id="JAFMPP010000007">
    <property type="protein sequence ID" value="MBO0662839.1"/>
    <property type="molecule type" value="Genomic_DNA"/>
</dbReference>
<proteinExistence type="predicted"/>
<keyword evidence="6 8" id="KW-1133">Transmembrane helix</keyword>
<sequence>MQLLVLVAITALSLLPGLATLPPIDRDEPHYLEATRQMVTSGDHIDIRFQDQPRYQKPVGIYWLQSLAVAATGEGAKASIAAYRAVSVAGLLISVLGVFWIGSMLFGRNAGFVAALMIAGIAGTGFEGRIGKTDAMLLAVTVIAQGALARIHADVRSGRDGRTWPALVFWLAQGVGVLIKGPISLLASGFTVIGLSVLERDWCWLKRLRPVAGGLLLALVVFPWPLLLYQRTGWVFLHTAVGDDLLGKVADGQQSHGAPPGYYVLTFSLMVWPFGAMAVGAGLAAIDRWRLSPALRFCLCWYLPFWLVFEVIATKLPHYVLPAYPALALLLGWAATGADVPRFGDLAAWQRWLWRFAAFGVAAVTLVLAGLVIGAPFYFHVAFPPVAVFIAALILTAGGLGLATGLEVRWKRIVGMAIAAATAYGLFFGLFAPALTPLWPSRSIARIVAAAKPCPTTTMALAGYHEPSIVFLLGERTRLTDLAGVADHLQHDPACALAVVPAAQFATVKATLAKQGLPLRRLDEVEGLDLGGGGWVDLDVVTSASDTRR</sequence>
<dbReference type="GO" id="GO:0009103">
    <property type="term" value="P:lipopolysaccharide biosynthetic process"/>
    <property type="evidence" value="ECO:0007669"/>
    <property type="project" value="TreeGrafter"/>
</dbReference>
<feature type="transmembrane region" description="Helical" evidence="8">
    <location>
        <begin position="210"/>
        <end position="229"/>
    </location>
</feature>
<feature type="transmembrane region" description="Helical" evidence="8">
    <location>
        <begin position="83"/>
        <end position="103"/>
    </location>
</feature>
<reference evidence="10" key="1">
    <citation type="submission" date="2021-03" db="EMBL/GenBank/DDBJ databases">
        <title>Whole genome sequence of Jiella sp. CQZ9-1.</title>
        <authorList>
            <person name="Tuo L."/>
        </authorList>
    </citation>
    <scope>NUCLEOTIDE SEQUENCE</scope>
    <source>
        <strain evidence="10">CQZ9-1</strain>
    </source>
</reference>
<keyword evidence="5 8" id="KW-0812">Transmembrane</keyword>
<protein>
    <submittedName>
        <fullName evidence="10">Glycosyltransferase family 39 protein</fullName>
    </submittedName>
</protein>
<evidence type="ECO:0000313" key="11">
    <source>
        <dbReference type="Proteomes" id="UP000664122"/>
    </source>
</evidence>
<evidence type="ECO:0000256" key="2">
    <source>
        <dbReference type="ARBA" id="ARBA00022475"/>
    </source>
</evidence>
<evidence type="ECO:0000256" key="5">
    <source>
        <dbReference type="ARBA" id="ARBA00022692"/>
    </source>
</evidence>
<feature type="transmembrane region" description="Helical" evidence="8">
    <location>
        <begin position="109"/>
        <end position="128"/>
    </location>
</feature>
<feature type="transmembrane region" description="Helical" evidence="8">
    <location>
        <begin position="262"/>
        <end position="286"/>
    </location>
</feature>
<keyword evidence="3" id="KW-0328">Glycosyltransferase</keyword>
<feature type="transmembrane region" description="Helical" evidence="8">
    <location>
        <begin position="352"/>
        <end position="379"/>
    </location>
</feature>
<evidence type="ECO:0000256" key="9">
    <source>
        <dbReference type="SAM" id="SignalP"/>
    </source>
</evidence>
<keyword evidence="11" id="KW-1185">Reference proteome</keyword>
<evidence type="ECO:0000256" key="8">
    <source>
        <dbReference type="SAM" id="Phobius"/>
    </source>
</evidence>
<keyword evidence="4" id="KW-0808">Transferase</keyword>
<comment type="subcellular location">
    <subcellularLocation>
        <location evidence="1">Cell membrane</location>
        <topology evidence="1">Multi-pass membrane protein</topology>
    </subcellularLocation>
</comment>
<dbReference type="Proteomes" id="UP000664122">
    <property type="component" value="Unassembled WGS sequence"/>
</dbReference>
<evidence type="ECO:0000313" key="10">
    <source>
        <dbReference type="EMBL" id="MBO0662839.1"/>
    </source>
</evidence>
<evidence type="ECO:0000256" key="1">
    <source>
        <dbReference type="ARBA" id="ARBA00004651"/>
    </source>
</evidence>
<feature type="transmembrane region" description="Helical" evidence="8">
    <location>
        <begin position="413"/>
        <end position="435"/>
    </location>
</feature>
<keyword evidence="7 8" id="KW-0472">Membrane</keyword>
<evidence type="ECO:0000256" key="4">
    <source>
        <dbReference type="ARBA" id="ARBA00022679"/>
    </source>
</evidence>
<feature type="transmembrane region" description="Helical" evidence="8">
    <location>
        <begin position="385"/>
        <end position="406"/>
    </location>
</feature>
<dbReference type="AlphaFoldDB" id="A0A939JVU7"/>
<dbReference type="PANTHER" id="PTHR33908:SF3">
    <property type="entry name" value="UNDECAPRENYL PHOSPHATE-ALPHA-4-AMINO-4-DEOXY-L-ARABINOSE ARABINOSYL TRANSFERASE"/>
    <property type="match status" value="1"/>
</dbReference>
<evidence type="ECO:0000256" key="6">
    <source>
        <dbReference type="ARBA" id="ARBA00022989"/>
    </source>
</evidence>
<dbReference type="GO" id="GO:0010041">
    <property type="term" value="P:response to iron(III) ion"/>
    <property type="evidence" value="ECO:0007669"/>
    <property type="project" value="TreeGrafter"/>
</dbReference>
<feature type="transmembrane region" description="Helical" evidence="8">
    <location>
        <begin position="293"/>
        <end position="313"/>
    </location>
</feature>
<evidence type="ECO:0000256" key="7">
    <source>
        <dbReference type="ARBA" id="ARBA00023136"/>
    </source>
</evidence>
<dbReference type="GO" id="GO:0005886">
    <property type="term" value="C:plasma membrane"/>
    <property type="evidence" value="ECO:0007669"/>
    <property type="project" value="UniProtKB-SubCell"/>
</dbReference>
<gene>
    <name evidence="10" type="ORF">J1C48_09640</name>
</gene>
<accession>A0A939JVU7</accession>
<dbReference type="PANTHER" id="PTHR33908">
    <property type="entry name" value="MANNOSYLTRANSFERASE YKCB-RELATED"/>
    <property type="match status" value="1"/>
</dbReference>
<comment type="caution">
    <text evidence="10">The sequence shown here is derived from an EMBL/GenBank/DDBJ whole genome shotgun (WGS) entry which is preliminary data.</text>
</comment>
<dbReference type="InterPro" id="IPR050297">
    <property type="entry name" value="LipidA_mod_glycosyltrf_83"/>
</dbReference>
<feature type="signal peptide" evidence="9">
    <location>
        <begin position="1"/>
        <end position="19"/>
    </location>
</feature>
<keyword evidence="9" id="KW-0732">Signal</keyword>
<dbReference type="GO" id="GO:0016763">
    <property type="term" value="F:pentosyltransferase activity"/>
    <property type="evidence" value="ECO:0007669"/>
    <property type="project" value="TreeGrafter"/>
</dbReference>
<organism evidence="10 11">
    <name type="scientific">Jiella flava</name>
    <dbReference type="NCBI Taxonomy" id="2816857"/>
    <lineage>
        <taxon>Bacteria</taxon>
        <taxon>Pseudomonadati</taxon>
        <taxon>Pseudomonadota</taxon>
        <taxon>Alphaproteobacteria</taxon>
        <taxon>Hyphomicrobiales</taxon>
        <taxon>Aurantimonadaceae</taxon>
        <taxon>Jiella</taxon>
    </lineage>
</organism>
<evidence type="ECO:0000256" key="3">
    <source>
        <dbReference type="ARBA" id="ARBA00022676"/>
    </source>
</evidence>
<feature type="chain" id="PRO_5037919785" evidence="9">
    <location>
        <begin position="20"/>
        <end position="549"/>
    </location>
</feature>
<feature type="transmembrane region" description="Helical" evidence="8">
    <location>
        <begin position="173"/>
        <end position="198"/>
    </location>
</feature>